<dbReference type="GO" id="GO:0005576">
    <property type="term" value="C:extracellular region"/>
    <property type="evidence" value="ECO:0007669"/>
    <property type="project" value="UniProtKB-SubCell"/>
</dbReference>
<evidence type="ECO:0000313" key="13">
    <source>
        <dbReference type="Proteomes" id="UP000325313"/>
    </source>
</evidence>
<protein>
    <recommendedName>
        <fullName evidence="7">pectin lyase</fullName>
        <ecNumber evidence="7">4.2.2.10</ecNumber>
    </recommendedName>
</protein>
<comment type="caution">
    <text evidence="12">The sequence shown here is derived from an EMBL/GenBank/DDBJ whole genome shotgun (WGS) entry which is preliminary data.</text>
</comment>
<dbReference type="GO" id="GO:0047490">
    <property type="term" value="F:pectin lyase activity"/>
    <property type="evidence" value="ECO:0007669"/>
    <property type="project" value="UniProtKB-EC"/>
</dbReference>
<feature type="region of interest" description="Disordered" evidence="9">
    <location>
        <begin position="25"/>
        <end position="93"/>
    </location>
</feature>
<comment type="function">
    <text evidence="6">Pectinolytic enzymes consist of four classes of enzymes: pectin lyase, polygalacturonase, pectin methylesterase and rhamnogalacturonase. Among pectinolytic enzymes, pectin lyase is the most important in depolymerization of pectin, since it cleaves internal glycosidic bonds of highly methylated pectins.</text>
</comment>
<evidence type="ECO:0000313" key="12">
    <source>
        <dbReference type="EMBL" id="KAA1093555.1"/>
    </source>
</evidence>
<reference evidence="12 13" key="1">
    <citation type="submission" date="2019-05" db="EMBL/GenBank/DDBJ databases">
        <title>Emergence of the Ug99 lineage of the wheat stem rust pathogen through somatic hybridization.</title>
        <authorList>
            <person name="Li F."/>
            <person name="Upadhyaya N.M."/>
            <person name="Sperschneider J."/>
            <person name="Matny O."/>
            <person name="Nguyen-Phuc H."/>
            <person name="Mago R."/>
            <person name="Raley C."/>
            <person name="Miller M.E."/>
            <person name="Silverstein K.A.T."/>
            <person name="Henningsen E."/>
            <person name="Hirsch C.D."/>
            <person name="Visser B."/>
            <person name="Pretorius Z.A."/>
            <person name="Steffenson B.J."/>
            <person name="Schwessinger B."/>
            <person name="Dodds P.N."/>
            <person name="Figueroa M."/>
        </authorList>
    </citation>
    <scope>NUCLEOTIDE SEQUENCE [LARGE SCALE GENOMIC DNA]</scope>
    <source>
        <strain evidence="12 13">Ug99</strain>
    </source>
</reference>
<evidence type="ECO:0000256" key="4">
    <source>
        <dbReference type="ARBA" id="ARBA00023239"/>
    </source>
</evidence>
<dbReference type="Proteomes" id="UP000325313">
    <property type="component" value="Unassembled WGS sequence"/>
</dbReference>
<dbReference type="Pfam" id="PF00544">
    <property type="entry name" value="Pectate_lyase_4"/>
    <property type="match status" value="1"/>
</dbReference>
<dbReference type="SMART" id="SM00656">
    <property type="entry name" value="Amb_all"/>
    <property type="match status" value="1"/>
</dbReference>
<evidence type="ECO:0000256" key="3">
    <source>
        <dbReference type="ARBA" id="ARBA00023180"/>
    </source>
</evidence>
<evidence type="ECO:0000256" key="9">
    <source>
        <dbReference type="SAM" id="MobiDB-lite"/>
    </source>
</evidence>
<keyword evidence="8" id="KW-0119">Carbohydrate metabolism</keyword>
<keyword evidence="2" id="KW-1015">Disulfide bond</keyword>
<keyword evidence="10" id="KW-0732">Signal</keyword>
<dbReference type="PANTHER" id="PTHR31683">
    <property type="entry name" value="PECTATE LYASE 18-RELATED"/>
    <property type="match status" value="1"/>
</dbReference>
<organism evidence="12 13">
    <name type="scientific">Puccinia graminis f. sp. tritici</name>
    <dbReference type="NCBI Taxonomy" id="56615"/>
    <lineage>
        <taxon>Eukaryota</taxon>
        <taxon>Fungi</taxon>
        <taxon>Dikarya</taxon>
        <taxon>Basidiomycota</taxon>
        <taxon>Pucciniomycotina</taxon>
        <taxon>Pucciniomycetes</taxon>
        <taxon>Pucciniales</taxon>
        <taxon>Pucciniaceae</taxon>
        <taxon>Puccinia</taxon>
    </lineage>
</organism>
<gene>
    <name evidence="12" type="ORF">PGTUg99_027104</name>
</gene>
<evidence type="ECO:0000259" key="11">
    <source>
        <dbReference type="SMART" id="SM00656"/>
    </source>
</evidence>
<dbReference type="PANTHER" id="PTHR31683:SF67">
    <property type="entry name" value="PECTIN LYASE F-RELATED"/>
    <property type="match status" value="1"/>
</dbReference>
<dbReference type="Gene3D" id="2.160.20.10">
    <property type="entry name" value="Single-stranded right-handed beta-helix, Pectin lyase-like"/>
    <property type="match status" value="1"/>
</dbReference>
<dbReference type="InterPro" id="IPR045032">
    <property type="entry name" value="PEL"/>
</dbReference>
<dbReference type="SUPFAM" id="SSF51126">
    <property type="entry name" value="Pectin lyase-like"/>
    <property type="match status" value="1"/>
</dbReference>
<sequence>MAGSLSFILLCLQVLSVVLANSDPSAHIHRRSPEKASKPSGSRGPKTPAPGVAPSPIRGPNGNSPEPKGTAKPVPFGFGSKVTGGGNATPQTPKDTAQLEAWLTDKVPRVILINKTYDFTSPTNTTANGCQPWKACSNGLKVQKAVNFDHWCSKEKTFASNIAVTIEASPLSPIKIGSRKTLLGVGRSAIIKGKGFLLYRVDNVIIQNIHITWLNPHIVWGGDGIMMDGAKNIWIDHCSFSYIGRQMIVTGGTTQAEANTGITISNNLFSGRTKWSARCQDRHYWTALFSGANDQITMARNCIDSTSGRSPKTGGSGNPKVLLHYYNNLHTNIIGETFEVGSGSNLLAEGNVFENVKMQDPGDLKTQDGGHSYVPMKPAEADRCKSILGRPCATNLLIQSSPYKFSVDTQAVDAFKAYPAAAQAKVLPASSIQHGVPGRCGVGYM</sequence>
<evidence type="ECO:0000256" key="5">
    <source>
        <dbReference type="ARBA" id="ARBA00036818"/>
    </source>
</evidence>
<dbReference type="InterPro" id="IPR012334">
    <property type="entry name" value="Pectin_lyas_fold"/>
</dbReference>
<dbReference type="InterPro" id="IPR011050">
    <property type="entry name" value="Pectin_lyase_fold/virulence"/>
</dbReference>
<evidence type="ECO:0000256" key="2">
    <source>
        <dbReference type="ARBA" id="ARBA00023157"/>
    </source>
</evidence>
<proteinExistence type="inferred from homology"/>
<evidence type="ECO:0000256" key="6">
    <source>
        <dbReference type="ARBA" id="ARBA00037631"/>
    </source>
</evidence>
<comment type="subcellular location">
    <subcellularLocation>
        <location evidence="8">Secreted</location>
    </subcellularLocation>
</comment>
<keyword evidence="3" id="KW-0325">Glycoprotein</keyword>
<keyword evidence="8" id="KW-0964">Secreted</keyword>
<feature type="signal peptide" evidence="10">
    <location>
        <begin position="1"/>
        <end position="20"/>
    </location>
</feature>
<dbReference type="GO" id="GO:0000272">
    <property type="term" value="P:polysaccharide catabolic process"/>
    <property type="evidence" value="ECO:0007669"/>
    <property type="project" value="UniProtKB-KW"/>
</dbReference>
<evidence type="ECO:0000256" key="7">
    <source>
        <dbReference type="ARBA" id="ARBA00039082"/>
    </source>
</evidence>
<accession>A0A5B0NWL9</accession>
<comment type="similarity">
    <text evidence="1 8">Belongs to the polysaccharide lyase 1 family.</text>
</comment>
<evidence type="ECO:0000256" key="1">
    <source>
        <dbReference type="ARBA" id="ARBA00010980"/>
    </source>
</evidence>
<dbReference type="EMBL" id="VDEP01000374">
    <property type="protein sequence ID" value="KAA1093555.1"/>
    <property type="molecule type" value="Genomic_DNA"/>
</dbReference>
<feature type="chain" id="PRO_5023091064" description="pectin lyase" evidence="10">
    <location>
        <begin position="21"/>
        <end position="445"/>
    </location>
</feature>
<evidence type="ECO:0000256" key="8">
    <source>
        <dbReference type="RuleBase" id="RU361173"/>
    </source>
</evidence>
<evidence type="ECO:0000256" key="10">
    <source>
        <dbReference type="SAM" id="SignalP"/>
    </source>
</evidence>
<name>A0A5B0NWL9_PUCGR</name>
<feature type="domain" description="Pectate lyase" evidence="11">
    <location>
        <begin position="145"/>
        <end position="359"/>
    </location>
</feature>
<dbReference type="AlphaFoldDB" id="A0A5B0NWL9"/>
<keyword evidence="4 8" id="KW-0456">Lyase</keyword>
<keyword evidence="8" id="KW-0624">Polysaccharide degradation</keyword>
<comment type="catalytic activity">
    <reaction evidence="5">
        <text>Eliminative cleavage of (1-&gt;4)-alpha-D-galacturonan methyl ester to give oligosaccharides with 4-deoxy-6-O-methyl-alpha-D-galact-4-enuronosyl groups at their non-reducing ends.</text>
        <dbReference type="EC" id="4.2.2.10"/>
    </reaction>
</comment>
<dbReference type="GO" id="GO:0030570">
    <property type="term" value="F:pectate lyase activity"/>
    <property type="evidence" value="ECO:0007669"/>
    <property type="project" value="InterPro"/>
</dbReference>
<dbReference type="EC" id="4.2.2.10" evidence="7"/>
<dbReference type="InterPro" id="IPR002022">
    <property type="entry name" value="Pec_lyase"/>
</dbReference>